<evidence type="ECO:0000313" key="2">
    <source>
        <dbReference type="Proteomes" id="UP000186406"/>
    </source>
</evidence>
<keyword evidence="2" id="KW-1185">Reference proteome</keyword>
<organism evidence="1 2">
    <name type="scientific">Pseudoxanthobacter soli DSM 19599</name>
    <dbReference type="NCBI Taxonomy" id="1123029"/>
    <lineage>
        <taxon>Bacteria</taxon>
        <taxon>Pseudomonadati</taxon>
        <taxon>Pseudomonadota</taxon>
        <taxon>Alphaproteobacteria</taxon>
        <taxon>Hyphomicrobiales</taxon>
        <taxon>Segnochrobactraceae</taxon>
        <taxon>Pseudoxanthobacter</taxon>
    </lineage>
</organism>
<evidence type="ECO:0000313" key="1">
    <source>
        <dbReference type="EMBL" id="SHO60148.1"/>
    </source>
</evidence>
<dbReference type="RefSeq" id="WP_073625343.1">
    <property type="nucleotide sequence ID" value="NZ_FRXO01000001.1"/>
</dbReference>
<proteinExistence type="predicted"/>
<evidence type="ECO:0008006" key="3">
    <source>
        <dbReference type="Google" id="ProtNLM"/>
    </source>
</evidence>
<name>A0A1M7Z5C5_9HYPH</name>
<protein>
    <recommendedName>
        <fullName evidence="3">Sulfotransferase family protein</fullName>
    </recommendedName>
</protein>
<sequence length="355" mass="40513">MISPTRAIGALLRSDSDIAVRGGRQDDRTKKLVIHAGGSKTGSSSIQMALAENARALKAAGILVPDTNLGTRAAVTGHQVPLFETLRHKPCEGREIVTARITDLFERNSDCHTVLISAENLGSIGDEPRLFDDVVGRYDTRVIMYIRRQDEFMLSAWQQWFGKQNTDFWAWLLESAGDYGNWRRMVENWLAALDESRITLRLFDREHLVDRDVVADFFSLIGPVPQGLKFPRSKANPSYAPALFDMVTGEKLVFEDEHDSRFFDMVEDLVGSRFHKAARDPELTPAQRRALLSRYRDSNEWIRQRFFPELPAPLFDVHEPPSSVVKPKSREDVMAEQIRMLAVMMYRLYRKNNAT</sequence>
<dbReference type="SUPFAM" id="SSF52540">
    <property type="entry name" value="P-loop containing nucleoside triphosphate hydrolases"/>
    <property type="match status" value="1"/>
</dbReference>
<dbReference type="Proteomes" id="UP000186406">
    <property type="component" value="Unassembled WGS sequence"/>
</dbReference>
<gene>
    <name evidence="1" type="ORF">SAMN02745172_00195</name>
</gene>
<dbReference type="AlphaFoldDB" id="A0A1M7Z5C5"/>
<accession>A0A1M7Z5C5</accession>
<dbReference type="OrthoDB" id="5148558at2"/>
<reference evidence="1 2" key="1">
    <citation type="submission" date="2016-12" db="EMBL/GenBank/DDBJ databases">
        <authorList>
            <person name="Song W.-J."/>
            <person name="Kurnit D.M."/>
        </authorList>
    </citation>
    <scope>NUCLEOTIDE SEQUENCE [LARGE SCALE GENOMIC DNA]</scope>
    <source>
        <strain evidence="1 2">DSM 19599</strain>
    </source>
</reference>
<dbReference type="InterPro" id="IPR027417">
    <property type="entry name" value="P-loop_NTPase"/>
</dbReference>
<dbReference type="EMBL" id="FRXO01000001">
    <property type="protein sequence ID" value="SHO60148.1"/>
    <property type="molecule type" value="Genomic_DNA"/>
</dbReference>
<dbReference type="STRING" id="1123029.SAMN02745172_00195"/>